<protein>
    <recommendedName>
        <fullName evidence="8">EamA domain-containing protein</fullName>
    </recommendedName>
</protein>
<keyword evidence="5 7" id="KW-1133">Transmembrane helix</keyword>
<dbReference type="SUPFAM" id="SSF103481">
    <property type="entry name" value="Multidrug resistance efflux transporter EmrE"/>
    <property type="match status" value="1"/>
</dbReference>
<keyword evidence="4 7" id="KW-0812">Transmembrane</keyword>
<evidence type="ECO:0000256" key="4">
    <source>
        <dbReference type="ARBA" id="ARBA00022692"/>
    </source>
</evidence>
<dbReference type="InterPro" id="IPR050638">
    <property type="entry name" value="AA-Vitamin_Transporters"/>
</dbReference>
<dbReference type="Gene3D" id="1.10.3730.20">
    <property type="match status" value="1"/>
</dbReference>
<dbReference type="RefSeq" id="WP_021166573.1">
    <property type="nucleotide sequence ID" value="NZ_CTRP01000015.1"/>
</dbReference>
<dbReference type="Proteomes" id="UP000049855">
    <property type="component" value="Unassembled WGS sequence"/>
</dbReference>
<gene>
    <name evidence="9" type="ORF">SpAn4DRAFT_4099</name>
</gene>
<dbReference type="PANTHER" id="PTHR32322">
    <property type="entry name" value="INNER MEMBRANE TRANSPORTER"/>
    <property type="match status" value="1"/>
</dbReference>
<dbReference type="PANTHER" id="PTHR32322:SF18">
    <property type="entry name" value="S-ADENOSYLMETHIONINE_S-ADENOSYLHOMOCYSTEINE TRANSPORTER"/>
    <property type="match status" value="1"/>
</dbReference>
<evidence type="ECO:0000256" key="6">
    <source>
        <dbReference type="ARBA" id="ARBA00023136"/>
    </source>
</evidence>
<evidence type="ECO:0000256" key="2">
    <source>
        <dbReference type="ARBA" id="ARBA00007362"/>
    </source>
</evidence>
<evidence type="ECO:0000259" key="8">
    <source>
        <dbReference type="Pfam" id="PF00892"/>
    </source>
</evidence>
<dbReference type="Pfam" id="PF00892">
    <property type="entry name" value="EamA"/>
    <property type="match status" value="1"/>
</dbReference>
<sequence length="139" mass="15076">MFLVYALAGVFCLGLAPLFGKTILNSMNPVTAFVLRTTIAAIIIATWFLSARGYNELLTVPPSLWIIITIEAILAALLGDLAYFYALKAGNINEVSLIMACAPLITLILSYFLLHEMVTTSQVVGAFFITIGLVLISFQ</sequence>
<keyword evidence="3" id="KW-1003">Cell membrane</keyword>
<keyword evidence="6 7" id="KW-0472">Membrane</keyword>
<feature type="transmembrane region" description="Helical" evidence="7">
    <location>
        <begin position="97"/>
        <end position="114"/>
    </location>
</feature>
<feature type="domain" description="EamA" evidence="8">
    <location>
        <begin position="3"/>
        <end position="137"/>
    </location>
</feature>
<reference evidence="10" key="1">
    <citation type="submission" date="2015-03" db="EMBL/GenBank/DDBJ databases">
        <authorList>
            <person name="Nijsse Bart"/>
        </authorList>
    </citation>
    <scope>NUCLEOTIDE SEQUENCE [LARGE SCALE GENOMIC DNA]</scope>
</reference>
<name>A0A0U1L4V6_9FIRM</name>
<dbReference type="InterPro" id="IPR000620">
    <property type="entry name" value="EamA_dom"/>
</dbReference>
<comment type="subcellular location">
    <subcellularLocation>
        <location evidence="1">Cell membrane</location>
        <topology evidence="1">Multi-pass membrane protein</topology>
    </subcellularLocation>
</comment>
<evidence type="ECO:0000313" key="9">
    <source>
        <dbReference type="EMBL" id="CQR74742.1"/>
    </source>
</evidence>
<evidence type="ECO:0000256" key="1">
    <source>
        <dbReference type="ARBA" id="ARBA00004651"/>
    </source>
</evidence>
<accession>A0A0U1L4V6</accession>
<dbReference type="EMBL" id="CTRP01000015">
    <property type="protein sequence ID" value="CQR74742.1"/>
    <property type="molecule type" value="Genomic_DNA"/>
</dbReference>
<evidence type="ECO:0000256" key="3">
    <source>
        <dbReference type="ARBA" id="ARBA00022475"/>
    </source>
</evidence>
<feature type="transmembrane region" description="Helical" evidence="7">
    <location>
        <begin position="63"/>
        <end position="85"/>
    </location>
</feature>
<evidence type="ECO:0000313" key="10">
    <source>
        <dbReference type="Proteomes" id="UP000049855"/>
    </source>
</evidence>
<dbReference type="GO" id="GO:0005886">
    <property type="term" value="C:plasma membrane"/>
    <property type="evidence" value="ECO:0007669"/>
    <property type="project" value="UniProtKB-SubCell"/>
</dbReference>
<comment type="similarity">
    <text evidence="2">Belongs to the EamA transporter family.</text>
</comment>
<proteinExistence type="inferred from homology"/>
<organism evidence="9 10">
    <name type="scientific">Sporomusa ovata</name>
    <dbReference type="NCBI Taxonomy" id="2378"/>
    <lineage>
        <taxon>Bacteria</taxon>
        <taxon>Bacillati</taxon>
        <taxon>Bacillota</taxon>
        <taxon>Negativicutes</taxon>
        <taxon>Selenomonadales</taxon>
        <taxon>Sporomusaceae</taxon>
        <taxon>Sporomusa</taxon>
    </lineage>
</organism>
<evidence type="ECO:0000256" key="5">
    <source>
        <dbReference type="ARBA" id="ARBA00022989"/>
    </source>
</evidence>
<feature type="transmembrane region" description="Helical" evidence="7">
    <location>
        <begin position="30"/>
        <end position="51"/>
    </location>
</feature>
<keyword evidence="10" id="KW-1185">Reference proteome</keyword>
<evidence type="ECO:0000256" key="7">
    <source>
        <dbReference type="SAM" id="Phobius"/>
    </source>
</evidence>
<dbReference type="AlphaFoldDB" id="A0A0U1L4V6"/>
<feature type="transmembrane region" description="Helical" evidence="7">
    <location>
        <begin position="121"/>
        <end position="138"/>
    </location>
</feature>
<dbReference type="InterPro" id="IPR037185">
    <property type="entry name" value="EmrE-like"/>
</dbReference>